<dbReference type="Pfam" id="PF05048">
    <property type="entry name" value="NosD"/>
    <property type="match status" value="1"/>
</dbReference>
<dbReference type="Gene3D" id="2.160.20.10">
    <property type="entry name" value="Single-stranded right-handed beta-helix, Pectin lyase-like"/>
    <property type="match status" value="1"/>
</dbReference>
<protein>
    <submittedName>
        <fullName evidence="2">Right-handed parallel beta-helix repeat-containing protein</fullName>
    </submittedName>
</protein>
<dbReference type="InterPro" id="IPR011050">
    <property type="entry name" value="Pectin_lyase_fold/virulence"/>
</dbReference>
<evidence type="ECO:0000259" key="1">
    <source>
        <dbReference type="Pfam" id="PF05048"/>
    </source>
</evidence>
<organism evidence="2 3">
    <name type="scientific">Thioclava litoralis</name>
    <dbReference type="NCBI Taxonomy" id="3076557"/>
    <lineage>
        <taxon>Bacteria</taxon>
        <taxon>Pseudomonadati</taxon>
        <taxon>Pseudomonadota</taxon>
        <taxon>Alphaproteobacteria</taxon>
        <taxon>Rhodobacterales</taxon>
        <taxon>Paracoccaceae</taxon>
        <taxon>Thioclava</taxon>
    </lineage>
</organism>
<evidence type="ECO:0000313" key="2">
    <source>
        <dbReference type="EMBL" id="WRY33561.1"/>
    </source>
</evidence>
<feature type="domain" description="Periplasmic copper-binding protein NosD beta helix" evidence="1">
    <location>
        <begin position="342"/>
        <end position="475"/>
    </location>
</feature>
<dbReference type="EMBL" id="CP135443">
    <property type="protein sequence ID" value="WRY33561.1"/>
    <property type="molecule type" value="Genomic_DNA"/>
</dbReference>
<gene>
    <name evidence="2" type="ORF">RPE78_12895</name>
</gene>
<dbReference type="RefSeq" id="WP_406720784.1">
    <property type="nucleotide sequence ID" value="NZ_CP135443.1"/>
</dbReference>
<keyword evidence="3" id="KW-1185">Reference proteome</keyword>
<reference evidence="2 3" key="1">
    <citation type="submission" date="2023-09" db="EMBL/GenBank/DDBJ databases">
        <title>Thioclava shenzhenensis sp. nov., a multidrug resistant bacteria-antagonizing species isolated from coastal seawater.</title>
        <authorList>
            <person name="Long M."/>
        </authorList>
    </citation>
    <scope>NUCLEOTIDE SEQUENCE [LARGE SCALE GENOMIC DNA]</scope>
    <source>
        <strain evidence="2 3">FTW29</strain>
    </source>
</reference>
<sequence>MIRLPRPRSARPACPPRHFWPKTLPLATAVALWGLGGAQLSAQDMTVGKGALRLGGLAAPSSLLRHAPTAMPAPQRGRAGLSLDSHDGLGGLGGLGQAAQDADPTLLYAAFRKEIGAPLIPQAEAASQAEAVPAPAVALQRPSAKAELSEGSLNTALTWLAVMAGPSNFAPIMAARAGEDTAIYITGGTADLATLAKAGLPGLYAVEDGVVVERPLVLWNDAALRMEPGETLYLSRAAGAFVLAFGTLELQGATIASTRPVNPHLASYEPFVTVAGQGVLLAEHAAFIGLGAQGSTNGTGSVGTTGMGAMAGLSISSGLLYHAEETSRISESQFLDVAELRVEGVDGFSLTDSQFEGRTREGVVLRNLAKAEIRNVAFRTTGSASALELAGLRQSRIEQNSFAAGSGGILVSGGSQALRLRQNMLLKPLATGLEIRDSRCVLVEQNLVVGAGTTALRLNHADAVTIHQNGFLQARTAAVELVDMAAGGLSLSDNLMAHNREGLRGDRPARLHLQGNRLAAQFPRLMSGPVASQQPAWLAAQKAHTALSLTTPTAAPSVAPSCEGI</sequence>
<name>A0ABZ1DXQ7_9RHOB</name>
<dbReference type="InterPro" id="IPR012334">
    <property type="entry name" value="Pectin_lyas_fold"/>
</dbReference>
<dbReference type="SUPFAM" id="SSF51126">
    <property type="entry name" value="Pectin lyase-like"/>
    <property type="match status" value="1"/>
</dbReference>
<evidence type="ECO:0000313" key="3">
    <source>
        <dbReference type="Proteomes" id="UP001623290"/>
    </source>
</evidence>
<proteinExistence type="predicted"/>
<dbReference type="Proteomes" id="UP001623290">
    <property type="component" value="Chromosome"/>
</dbReference>
<accession>A0ABZ1DXQ7</accession>
<dbReference type="InterPro" id="IPR007742">
    <property type="entry name" value="NosD_dom"/>
</dbReference>